<protein>
    <submittedName>
        <fullName evidence="2">DUF4340 domain-containing protein</fullName>
    </submittedName>
</protein>
<sequence>LLSGLKNVTAEVLSDDWNGTDEEWAAFGLDDPESVVTVDFADGSSHTLRIGSAPQYENSWQYAQLDGDTRLLSVSRGL</sequence>
<organism evidence="2 3">
    <name type="scientific">Xanthomonas citri pv. citri</name>
    <dbReference type="NCBI Taxonomy" id="611301"/>
    <lineage>
        <taxon>Bacteria</taxon>
        <taxon>Pseudomonadati</taxon>
        <taxon>Pseudomonadota</taxon>
        <taxon>Gammaproteobacteria</taxon>
        <taxon>Lysobacterales</taxon>
        <taxon>Lysobacteraceae</taxon>
        <taxon>Xanthomonas</taxon>
    </lineage>
</organism>
<dbReference type="EMBL" id="JAABFR010002054">
    <property type="protein sequence ID" value="MBD4339123.1"/>
    <property type="molecule type" value="Genomic_DNA"/>
</dbReference>
<dbReference type="Pfam" id="PF14238">
    <property type="entry name" value="DUF4340"/>
    <property type="match status" value="1"/>
</dbReference>
<accession>A0A8I0H6F4</accession>
<comment type="caution">
    <text evidence="2">The sequence shown here is derived from an EMBL/GenBank/DDBJ whole genome shotgun (WGS) entry which is preliminary data.</text>
</comment>
<dbReference type="Proteomes" id="UP000653002">
    <property type="component" value="Unassembled WGS sequence"/>
</dbReference>
<gene>
    <name evidence="2" type="ORF">GUH15_24330</name>
</gene>
<dbReference type="InterPro" id="IPR025641">
    <property type="entry name" value="DUF4340"/>
</dbReference>
<reference evidence="2" key="1">
    <citation type="submission" date="2020-01" db="EMBL/GenBank/DDBJ databases">
        <authorList>
            <person name="Richard D."/>
        </authorList>
    </citation>
    <scope>NUCLEOTIDE SEQUENCE</scope>
    <source>
        <strain evidence="2">JP541</strain>
    </source>
</reference>
<name>A0A8I0H6F4_XANCI</name>
<feature type="domain" description="DUF4340" evidence="1">
    <location>
        <begin position="1"/>
        <end position="75"/>
    </location>
</feature>
<proteinExistence type="predicted"/>
<evidence type="ECO:0000313" key="2">
    <source>
        <dbReference type="EMBL" id="MBD4339123.1"/>
    </source>
</evidence>
<dbReference type="AlphaFoldDB" id="A0A8I0H6F4"/>
<evidence type="ECO:0000313" key="3">
    <source>
        <dbReference type="Proteomes" id="UP000653002"/>
    </source>
</evidence>
<feature type="non-terminal residue" evidence="2">
    <location>
        <position position="78"/>
    </location>
</feature>
<evidence type="ECO:0000259" key="1">
    <source>
        <dbReference type="Pfam" id="PF14238"/>
    </source>
</evidence>
<feature type="non-terminal residue" evidence="2">
    <location>
        <position position="1"/>
    </location>
</feature>